<comment type="caution">
    <text evidence="2">The sequence shown here is derived from an EMBL/GenBank/DDBJ whole genome shotgun (WGS) entry which is preliminary data.</text>
</comment>
<reference evidence="2" key="2">
    <citation type="journal article" date="2023" name="Proc. Natl. Acad. Sci. U.S.A.">
        <title>A global phylogenomic analysis of the shiitake genus Lentinula.</title>
        <authorList>
            <person name="Sierra-Patev S."/>
            <person name="Min B."/>
            <person name="Naranjo-Ortiz M."/>
            <person name="Looney B."/>
            <person name="Konkel Z."/>
            <person name="Slot J.C."/>
            <person name="Sakamoto Y."/>
            <person name="Steenwyk J.L."/>
            <person name="Rokas A."/>
            <person name="Carro J."/>
            <person name="Camarero S."/>
            <person name="Ferreira P."/>
            <person name="Molpeceres G."/>
            <person name="Ruiz-Duenas F.J."/>
            <person name="Serrano A."/>
            <person name="Henrissat B."/>
            <person name="Drula E."/>
            <person name="Hughes K.W."/>
            <person name="Mata J.L."/>
            <person name="Ishikawa N.K."/>
            <person name="Vargas-Isla R."/>
            <person name="Ushijima S."/>
            <person name="Smith C.A."/>
            <person name="Donoghue J."/>
            <person name="Ahrendt S."/>
            <person name="Andreopoulos W."/>
            <person name="He G."/>
            <person name="LaButti K."/>
            <person name="Lipzen A."/>
            <person name="Ng V."/>
            <person name="Riley R."/>
            <person name="Sandor L."/>
            <person name="Barry K."/>
            <person name="Martinez A.T."/>
            <person name="Xiao Y."/>
            <person name="Gibbons J.G."/>
            <person name="Terashima K."/>
            <person name="Grigoriev I.V."/>
            <person name="Hibbett D."/>
        </authorList>
    </citation>
    <scope>NUCLEOTIDE SEQUENCE</scope>
    <source>
        <strain evidence="2">Sp2 HRB7682 ss15</strain>
    </source>
</reference>
<dbReference type="Proteomes" id="UP001150238">
    <property type="component" value="Unassembled WGS sequence"/>
</dbReference>
<feature type="transmembrane region" description="Helical" evidence="1">
    <location>
        <begin position="133"/>
        <end position="155"/>
    </location>
</feature>
<dbReference type="EMBL" id="JANVFS010000001">
    <property type="protein sequence ID" value="KAJ4495780.1"/>
    <property type="molecule type" value="Genomic_DNA"/>
</dbReference>
<organism evidence="2 3">
    <name type="scientific">Lentinula lateritia</name>
    <dbReference type="NCBI Taxonomy" id="40482"/>
    <lineage>
        <taxon>Eukaryota</taxon>
        <taxon>Fungi</taxon>
        <taxon>Dikarya</taxon>
        <taxon>Basidiomycota</taxon>
        <taxon>Agaricomycotina</taxon>
        <taxon>Agaricomycetes</taxon>
        <taxon>Agaricomycetidae</taxon>
        <taxon>Agaricales</taxon>
        <taxon>Marasmiineae</taxon>
        <taxon>Omphalotaceae</taxon>
        <taxon>Lentinula</taxon>
    </lineage>
</organism>
<feature type="transmembrane region" description="Helical" evidence="1">
    <location>
        <begin position="54"/>
        <end position="78"/>
    </location>
</feature>
<dbReference type="AlphaFoldDB" id="A0A9W9B3E1"/>
<evidence type="ECO:0000256" key="1">
    <source>
        <dbReference type="SAM" id="Phobius"/>
    </source>
</evidence>
<name>A0A9W9B3E1_9AGAR</name>
<gene>
    <name evidence="2" type="ORF">C8J55DRAFT_3259</name>
</gene>
<proteinExistence type="predicted"/>
<feature type="transmembrane region" description="Helical" evidence="1">
    <location>
        <begin position="192"/>
        <end position="213"/>
    </location>
</feature>
<feature type="transmembrane region" description="Helical" evidence="1">
    <location>
        <begin position="233"/>
        <end position="258"/>
    </location>
</feature>
<keyword evidence="1" id="KW-1133">Transmembrane helix</keyword>
<sequence>MNTFIRSCQTQLVADTVAITFLLAVQIVLVYLLWMKDHFFIPPELLIAGFIETVLVTLFLQVVAVVQLLLVTWGIFGVCTHQAKSKGDKGCRADVKDLFFGVLYIPFCLSGAFLTATASRPWSTRPLEGGAEIFVRTVPLTLVVFTVIPGAYVVYHGSQSPLLRYPTRTTRSSVSPAAFGTARIGNFVGHDLKLVVTGLLLLPLYILLSLYPHGPFVLFKIPKIHTVMDMGKLMTIVTFVLATLTGAGIMILLCVMGIQGMRRQRLRKMLRRQQEMNLDILPEPSLLVASIS</sequence>
<protein>
    <submittedName>
        <fullName evidence="2">Uncharacterized protein</fullName>
    </submittedName>
</protein>
<reference evidence="2" key="1">
    <citation type="submission" date="2022-08" db="EMBL/GenBank/DDBJ databases">
        <authorList>
            <consortium name="DOE Joint Genome Institute"/>
            <person name="Min B."/>
            <person name="Riley R."/>
            <person name="Sierra-Patev S."/>
            <person name="Naranjo-Ortiz M."/>
            <person name="Looney B."/>
            <person name="Konkel Z."/>
            <person name="Slot J.C."/>
            <person name="Sakamoto Y."/>
            <person name="Steenwyk J.L."/>
            <person name="Rokas A."/>
            <person name="Carro J."/>
            <person name="Camarero S."/>
            <person name="Ferreira P."/>
            <person name="Molpeceres G."/>
            <person name="Ruiz-Duenas F.J."/>
            <person name="Serrano A."/>
            <person name="Henrissat B."/>
            <person name="Drula E."/>
            <person name="Hughes K.W."/>
            <person name="Mata J.L."/>
            <person name="Ishikawa N.K."/>
            <person name="Vargas-Isla R."/>
            <person name="Ushijima S."/>
            <person name="Smith C.A."/>
            <person name="Ahrendt S."/>
            <person name="Andreopoulos W."/>
            <person name="He G."/>
            <person name="Labutti K."/>
            <person name="Lipzen A."/>
            <person name="Ng V."/>
            <person name="Sandor L."/>
            <person name="Barry K."/>
            <person name="Martinez A.T."/>
            <person name="Xiao Y."/>
            <person name="Gibbons J.G."/>
            <person name="Terashima K."/>
            <person name="Hibbett D.S."/>
            <person name="Grigoriev I.V."/>
        </authorList>
    </citation>
    <scope>NUCLEOTIDE SEQUENCE</scope>
    <source>
        <strain evidence="2">Sp2 HRB7682 ss15</strain>
    </source>
</reference>
<evidence type="ECO:0000313" key="2">
    <source>
        <dbReference type="EMBL" id="KAJ4495780.1"/>
    </source>
</evidence>
<feature type="transmembrane region" description="Helical" evidence="1">
    <location>
        <begin position="98"/>
        <end position="118"/>
    </location>
</feature>
<accession>A0A9W9B3E1</accession>
<evidence type="ECO:0000313" key="3">
    <source>
        <dbReference type="Proteomes" id="UP001150238"/>
    </source>
</evidence>
<keyword evidence="1" id="KW-0472">Membrane</keyword>
<feature type="transmembrane region" description="Helical" evidence="1">
    <location>
        <begin position="12"/>
        <end position="34"/>
    </location>
</feature>
<keyword evidence="1" id="KW-0812">Transmembrane</keyword>